<comment type="similarity">
    <text evidence="1">Belongs to the sulfatase family.</text>
</comment>
<dbReference type="GO" id="GO:0004065">
    <property type="term" value="F:arylsulfatase activity"/>
    <property type="evidence" value="ECO:0007669"/>
    <property type="project" value="TreeGrafter"/>
</dbReference>
<gene>
    <name evidence="6" type="ORF">HNQ65_003554</name>
</gene>
<reference evidence="6 7" key="1">
    <citation type="submission" date="2020-08" db="EMBL/GenBank/DDBJ databases">
        <title>Genomic Encyclopedia of Type Strains, Phase IV (KMG-IV): sequencing the most valuable type-strain genomes for metagenomic binning, comparative biology and taxonomic classification.</title>
        <authorList>
            <person name="Goeker M."/>
        </authorList>
    </citation>
    <scope>NUCLEOTIDE SEQUENCE [LARGE SCALE GENOMIC DNA]</scope>
    <source>
        <strain evidence="6 7">DSM 12252</strain>
    </source>
</reference>
<keyword evidence="2" id="KW-0378">Hydrolase</keyword>
<feature type="chain" id="PRO_5031381733" evidence="4">
    <location>
        <begin position="19"/>
        <end position="473"/>
    </location>
</feature>
<evidence type="ECO:0000256" key="3">
    <source>
        <dbReference type="SAM" id="MobiDB-lite"/>
    </source>
</evidence>
<feature type="domain" description="Sulfatase N-terminal" evidence="5">
    <location>
        <begin position="23"/>
        <end position="299"/>
    </location>
</feature>
<accession>A0A7W8DL60</accession>
<feature type="region of interest" description="Disordered" evidence="3">
    <location>
        <begin position="436"/>
        <end position="473"/>
    </location>
</feature>
<feature type="signal peptide" evidence="4">
    <location>
        <begin position="1"/>
        <end position="18"/>
    </location>
</feature>
<evidence type="ECO:0000313" key="6">
    <source>
        <dbReference type="EMBL" id="MBB5033963.1"/>
    </source>
</evidence>
<evidence type="ECO:0000256" key="1">
    <source>
        <dbReference type="ARBA" id="ARBA00008779"/>
    </source>
</evidence>
<dbReference type="PANTHER" id="PTHR42693:SF53">
    <property type="entry name" value="ENDO-4-O-SULFATASE"/>
    <property type="match status" value="1"/>
</dbReference>
<dbReference type="InterPro" id="IPR050738">
    <property type="entry name" value="Sulfatase"/>
</dbReference>
<dbReference type="Proteomes" id="UP000590740">
    <property type="component" value="Unassembled WGS sequence"/>
</dbReference>
<dbReference type="RefSeq" id="WP_184341300.1">
    <property type="nucleotide sequence ID" value="NZ_JACHIG010000008.1"/>
</dbReference>
<evidence type="ECO:0000313" key="7">
    <source>
        <dbReference type="Proteomes" id="UP000590740"/>
    </source>
</evidence>
<proteinExistence type="inferred from homology"/>
<dbReference type="InterPro" id="IPR000917">
    <property type="entry name" value="Sulfatase_N"/>
</dbReference>
<dbReference type="Gene3D" id="3.40.720.10">
    <property type="entry name" value="Alkaline Phosphatase, subunit A"/>
    <property type="match status" value="1"/>
</dbReference>
<dbReference type="InterPro" id="IPR017850">
    <property type="entry name" value="Alkaline_phosphatase_core_sf"/>
</dbReference>
<dbReference type="SUPFAM" id="SSF53649">
    <property type="entry name" value="Alkaline phosphatase-like"/>
    <property type="match status" value="1"/>
</dbReference>
<protein>
    <submittedName>
        <fullName evidence="6">Arylsulfatase A-like enzyme</fullName>
    </submittedName>
</protein>
<dbReference type="CDD" id="cd16027">
    <property type="entry name" value="SGSH"/>
    <property type="match status" value="1"/>
</dbReference>
<dbReference type="EMBL" id="JACHIG010000008">
    <property type="protein sequence ID" value="MBB5033963.1"/>
    <property type="molecule type" value="Genomic_DNA"/>
</dbReference>
<organism evidence="6 7">
    <name type="scientific">Prosthecobacter vanneervenii</name>
    <dbReference type="NCBI Taxonomy" id="48466"/>
    <lineage>
        <taxon>Bacteria</taxon>
        <taxon>Pseudomonadati</taxon>
        <taxon>Verrucomicrobiota</taxon>
        <taxon>Verrucomicrobiia</taxon>
        <taxon>Verrucomicrobiales</taxon>
        <taxon>Verrucomicrobiaceae</taxon>
        <taxon>Prosthecobacter</taxon>
    </lineage>
</organism>
<keyword evidence="7" id="KW-1185">Reference proteome</keyword>
<dbReference type="AlphaFoldDB" id="A0A7W8DL60"/>
<dbReference type="PANTHER" id="PTHR42693">
    <property type="entry name" value="ARYLSULFATASE FAMILY MEMBER"/>
    <property type="match status" value="1"/>
</dbReference>
<evidence type="ECO:0000259" key="5">
    <source>
        <dbReference type="Pfam" id="PF00884"/>
    </source>
</evidence>
<sequence>MIRFLLVLSLCVAATLHAEEKRPNILWLIAEDFGPHLGCYGAKEVSTPVLDALAAKGMRFTRYYTTAPVCSASRSAFNTGMYQTTIGAHNHRSHRDDGFTLPAGVKVISERMREAGYFTANVKDLPPEAGFKGSGKTDWNFQGPAKPFDSANWDDLKQHQPFYAQLNFQETHRTFHAPPHADPAKVEIPPYYPDYEITRKDMAQYLDAATELDRKIGKVMELLKRDGLMENTVICFMGDHGAAHVRAKQFCYEEGLHTPLILSWPSALNPPAGYEAGKVSDRLLLSIDLTATTLGWAGIAKPEGMQGRVFMGANAEPPREYVFGARDRCDETVFRFRTVRDARYRYIRNFTPDRPFLQHNAYKEKQYPVWNLIKELAAQDKLTPAQASLAAPTMPEEELYDLQEDPHEIHNLAKSNSPEHRAARERLSSVLSEWIERTNDQGRIPEPEEVAKNEGRTKEAPPEKKGKPKKKKD</sequence>
<comment type="caution">
    <text evidence="6">The sequence shown here is derived from an EMBL/GenBank/DDBJ whole genome shotgun (WGS) entry which is preliminary data.</text>
</comment>
<evidence type="ECO:0000256" key="4">
    <source>
        <dbReference type="SAM" id="SignalP"/>
    </source>
</evidence>
<feature type="compositionally biased region" description="Basic and acidic residues" evidence="3">
    <location>
        <begin position="436"/>
        <end position="465"/>
    </location>
</feature>
<evidence type="ECO:0000256" key="2">
    <source>
        <dbReference type="ARBA" id="ARBA00022801"/>
    </source>
</evidence>
<name>A0A7W8DL60_9BACT</name>
<keyword evidence="4" id="KW-0732">Signal</keyword>
<dbReference type="Pfam" id="PF00884">
    <property type="entry name" value="Sulfatase"/>
    <property type="match status" value="1"/>
</dbReference>